<protein>
    <submittedName>
        <fullName evidence="4">Superoxide dismutase family protein</fullName>
    </submittedName>
</protein>
<dbReference type="SUPFAM" id="SSF49329">
    <property type="entry name" value="Cu,Zn superoxide dismutase-like"/>
    <property type="match status" value="1"/>
</dbReference>
<dbReference type="InterPro" id="IPR024134">
    <property type="entry name" value="SOD_Cu/Zn_/chaperone"/>
</dbReference>
<keyword evidence="2" id="KW-0732">Signal</keyword>
<feature type="domain" description="Superoxide dismutase copper/zinc binding" evidence="3">
    <location>
        <begin position="42"/>
        <end position="172"/>
    </location>
</feature>
<organism evidence="4 5">
    <name type="scientific">Novosphingobium bradum</name>
    <dbReference type="NCBI Taxonomy" id="1737444"/>
    <lineage>
        <taxon>Bacteria</taxon>
        <taxon>Pseudomonadati</taxon>
        <taxon>Pseudomonadota</taxon>
        <taxon>Alphaproteobacteria</taxon>
        <taxon>Sphingomonadales</taxon>
        <taxon>Sphingomonadaceae</taxon>
        <taxon>Novosphingobium</taxon>
    </lineage>
</organism>
<dbReference type="Pfam" id="PF00080">
    <property type="entry name" value="Sod_Cu"/>
    <property type="match status" value="1"/>
</dbReference>
<feature type="signal peptide" evidence="2">
    <location>
        <begin position="1"/>
        <end position="23"/>
    </location>
</feature>
<dbReference type="Proteomes" id="UP001595604">
    <property type="component" value="Unassembled WGS sequence"/>
</dbReference>
<feature type="chain" id="PRO_5045691254" evidence="2">
    <location>
        <begin position="24"/>
        <end position="176"/>
    </location>
</feature>
<sequence length="176" mass="18069">MRLSKLSLASVTLLAAVAQPILAERPLRPVAVATLYRPNGTVAGTVSVMPRPAGSVLEVEISGVAPGVHGMHLHAVGKCEGPGFASAGGHLNPDHRAHGNLNPAGQHLGDLPNVTAGEDGRISAKIRTPMRPFKLASTLLGGEGTALVLHADADDYKTDPSGNSGARIVCGVFERP</sequence>
<dbReference type="InterPro" id="IPR036423">
    <property type="entry name" value="SOD-like_Cu/Zn_dom_sf"/>
</dbReference>
<evidence type="ECO:0000259" key="3">
    <source>
        <dbReference type="Pfam" id="PF00080"/>
    </source>
</evidence>
<dbReference type="PANTHER" id="PTHR10003">
    <property type="entry name" value="SUPEROXIDE DISMUTASE CU-ZN -RELATED"/>
    <property type="match status" value="1"/>
</dbReference>
<dbReference type="Gene3D" id="2.60.40.200">
    <property type="entry name" value="Superoxide dismutase, copper/zinc binding domain"/>
    <property type="match status" value="1"/>
</dbReference>
<dbReference type="CDD" id="cd00305">
    <property type="entry name" value="Cu-Zn_Superoxide_Dismutase"/>
    <property type="match status" value="1"/>
</dbReference>
<accession>A0ABV7IPS4</accession>
<keyword evidence="5" id="KW-1185">Reference proteome</keyword>
<comment type="similarity">
    <text evidence="1">Belongs to the Cu-Zn superoxide dismutase family.</text>
</comment>
<name>A0ABV7IPS4_9SPHN</name>
<dbReference type="InterPro" id="IPR001424">
    <property type="entry name" value="SOD_Cu_Zn_dom"/>
</dbReference>
<evidence type="ECO:0000256" key="1">
    <source>
        <dbReference type="ARBA" id="ARBA00010457"/>
    </source>
</evidence>
<evidence type="ECO:0000313" key="5">
    <source>
        <dbReference type="Proteomes" id="UP001595604"/>
    </source>
</evidence>
<dbReference type="EMBL" id="JBHRTQ010000002">
    <property type="protein sequence ID" value="MFC3172858.1"/>
    <property type="molecule type" value="Genomic_DNA"/>
</dbReference>
<gene>
    <name evidence="4" type="ORF">ACFOD9_01190</name>
</gene>
<dbReference type="RefSeq" id="WP_379508255.1">
    <property type="nucleotide sequence ID" value="NZ_JBHRTQ010000002.1"/>
</dbReference>
<reference evidence="5" key="1">
    <citation type="journal article" date="2019" name="Int. J. Syst. Evol. Microbiol.">
        <title>The Global Catalogue of Microorganisms (GCM) 10K type strain sequencing project: providing services to taxonomists for standard genome sequencing and annotation.</title>
        <authorList>
            <consortium name="The Broad Institute Genomics Platform"/>
            <consortium name="The Broad Institute Genome Sequencing Center for Infectious Disease"/>
            <person name="Wu L."/>
            <person name="Ma J."/>
        </authorList>
    </citation>
    <scope>NUCLEOTIDE SEQUENCE [LARGE SCALE GENOMIC DNA]</scope>
    <source>
        <strain evidence="5">KCTC 42984</strain>
    </source>
</reference>
<comment type="caution">
    <text evidence="4">The sequence shown here is derived from an EMBL/GenBank/DDBJ whole genome shotgun (WGS) entry which is preliminary data.</text>
</comment>
<evidence type="ECO:0000256" key="2">
    <source>
        <dbReference type="SAM" id="SignalP"/>
    </source>
</evidence>
<evidence type="ECO:0000313" key="4">
    <source>
        <dbReference type="EMBL" id="MFC3172858.1"/>
    </source>
</evidence>
<proteinExistence type="inferred from homology"/>